<reference evidence="2" key="1">
    <citation type="submission" date="2013-09" db="EMBL/GenBank/DDBJ databases">
        <title>The Genome Sequence of Anopheles culicifacies species A.</title>
        <authorList>
            <consortium name="The Broad Institute Genomics Platform"/>
            <person name="Neafsey D.E."/>
            <person name="Besansky N."/>
            <person name="Howell P."/>
            <person name="Walton C."/>
            <person name="Young S.K."/>
            <person name="Zeng Q."/>
            <person name="Gargeya S."/>
            <person name="Fitzgerald M."/>
            <person name="Haas B."/>
            <person name="Abouelleil A."/>
            <person name="Allen A.W."/>
            <person name="Alvarado L."/>
            <person name="Arachchi H.M."/>
            <person name="Berlin A.M."/>
            <person name="Chapman S.B."/>
            <person name="Gainer-Dewar J."/>
            <person name="Goldberg J."/>
            <person name="Griggs A."/>
            <person name="Gujja S."/>
            <person name="Hansen M."/>
            <person name="Howarth C."/>
            <person name="Imamovic A."/>
            <person name="Ireland A."/>
            <person name="Larimer J."/>
            <person name="McCowan C."/>
            <person name="Murphy C."/>
            <person name="Pearson M."/>
            <person name="Poon T.W."/>
            <person name="Priest M."/>
            <person name="Roberts A."/>
            <person name="Saif S."/>
            <person name="Shea T."/>
            <person name="Sisk P."/>
            <person name="Sykes S."/>
            <person name="Wortman J."/>
            <person name="Nusbaum C."/>
            <person name="Birren B."/>
        </authorList>
    </citation>
    <scope>NUCLEOTIDE SEQUENCE [LARGE SCALE GENOMIC DNA]</scope>
    <source>
        <strain evidence="2">A-37</strain>
    </source>
</reference>
<accession>A0A182MC06</accession>
<keyword evidence="2" id="KW-1185">Reference proteome</keyword>
<dbReference type="Proteomes" id="UP000075883">
    <property type="component" value="Unassembled WGS sequence"/>
</dbReference>
<dbReference type="EMBL" id="AXCM01009360">
    <property type="status" value="NOT_ANNOTATED_CDS"/>
    <property type="molecule type" value="Genomic_DNA"/>
</dbReference>
<evidence type="ECO:0000313" key="2">
    <source>
        <dbReference type="Proteomes" id="UP000075883"/>
    </source>
</evidence>
<sequence length="205" mass="21744">MLFGDHFRLDYSDHILGGDLINSSILGFFSEWVQYIRENSSKLDPPPVVVFWPPPPDELPPPTLPPFWPGSPKCCRIVCTSPSVGDSAQMVVLPSTQLFSASCALLASSRVNPGGGPRGVFAALLTAGPPEPPLRLAPQTSDAAPVTPLSDQLHVDEDRLIESVGDGLLLDANSSESFAEPTEIDAIGLRAILPGVMVGSSSIFI</sequence>
<dbReference type="VEuPathDB" id="VectorBase:ACUA014561"/>
<proteinExistence type="predicted"/>
<organism evidence="1 2">
    <name type="scientific">Anopheles culicifacies</name>
    <dbReference type="NCBI Taxonomy" id="139723"/>
    <lineage>
        <taxon>Eukaryota</taxon>
        <taxon>Metazoa</taxon>
        <taxon>Ecdysozoa</taxon>
        <taxon>Arthropoda</taxon>
        <taxon>Hexapoda</taxon>
        <taxon>Insecta</taxon>
        <taxon>Pterygota</taxon>
        <taxon>Neoptera</taxon>
        <taxon>Endopterygota</taxon>
        <taxon>Diptera</taxon>
        <taxon>Nematocera</taxon>
        <taxon>Culicoidea</taxon>
        <taxon>Culicidae</taxon>
        <taxon>Anophelinae</taxon>
        <taxon>Anopheles</taxon>
        <taxon>culicifacies species complex</taxon>
    </lineage>
</organism>
<dbReference type="AlphaFoldDB" id="A0A182MC06"/>
<name>A0A182MC06_9DIPT</name>
<reference evidence="1" key="2">
    <citation type="submission" date="2020-05" db="UniProtKB">
        <authorList>
            <consortium name="EnsemblMetazoa"/>
        </authorList>
    </citation>
    <scope>IDENTIFICATION</scope>
    <source>
        <strain evidence="1">A-37</strain>
    </source>
</reference>
<dbReference type="EnsemblMetazoa" id="ACUA014561-RA">
    <property type="protein sequence ID" value="ACUA014561-PA"/>
    <property type="gene ID" value="ACUA014561"/>
</dbReference>
<protein>
    <submittedName>
        <fullName evidence="1">Uncharacterized protein</fullName>
    </submittedName>
</protein>
<evidence type="ECO:0000313" key="1">
    <source>
        <dbReference type="EnsemblMetazoa" id="ACUA014561-PA"/>
    </source>
</evidence>